<organism evidence="9 10">
    <name type="scientific">Trametes cubensis</name>
    <dbReference type="NCBI Taxonomy" id="1111947"/>
    <lineage>
        <taxon>Eukaryota</taxon>
        <taxon>Fungi</taxon>
        <taxon>Dikarya</taxon>
        <taxon>Basidiomycota</taxon>
        <taxon>Agaricomycotina</taxon>
        <taxon>Agaricomycetes</taxon>
        <taxon>Polyporales</taxon>
        <taxon>Polyporaceae</taxon>
        <taxon>Trametes</taxon>
    </lineage>
</organism>
<dbReference type="GO" id="GO:0072546">
    <property type="term" value="C:EMC complex"/>
    <property type="evidence" value="ECO:0007669"/>
    <property type="project" value="InterPro"/>
</dbReference>
<evidence type="ECO:0000256" key="3">
    <source>
        <dbReference type="ARBA" id="ARBA00020827"/>
    </source>
</evidence>
<dbReference type="EMBL" id="JAPEVG010000395">
    <property type="protein sequence ID" value="KAJ8463421.1"/>
    <property type="molecule type" value="Genomic_DNA"/>
</dbReference>
<evidence type="ECO:0000256" key="1">
    <source>
        <dbReference type="ARBA" id="ARBA00004477"/>
    </source>
</evidence>
<evidence type="ECO:0000256" key="5">
    <source>
        <dbReference type="ARBA" id="ARBA00022824"/>
    </source>
</evidence>
<protein>
    <recommendedName>
        <fullName evidence="3">ER membrane protein complex subunit 6</fullName>
    </recommendedName>
</protein>
<feature type="transmembrane region" description="Helical" evidence="8">
    <location>
        <begin position="27"/>
        <end position="45"/>
    </location>
</feature>
<comment type="subcellular location">
    <subcellularLocation>
        <location evidence="1">Endoplasmic reticulum membrane</location>
        <topology evidence="1">Multi-pass membrane protein</topology>
    </subcellularLocation>
</comment>
<dbReference type="PANTHER" id="PTHR20994">
    <property type="entry name" value="ER MEMBRANE PROTEIN COMPLEX SUBUNIT 6"/>
    <property type="match status" value="1"/>
</dbReference>
<evidence type="ECO:0000256" key="7">
    <source>
        <dbReference type="ARBA" id="ARBA00023136"/>
    </source>
</evidence>
<proteinExistence type="inferred from homology"/>
<evidence type="ECO:0000313" key="9">
    <source>
        <dbReference type="EMBL" id="KAJ8463421.1"/>
    </source>
</evidence>
<evidence type="ECO:0000256" key="4">
    <source>
        <dbReference type="ARBA" id="ARBA00022692"/>
    </source>
</evidence>
<accession>A0AAD7TKE3</accession>
<comment type="caution">
    <text evidence="9">The sequence shown here is derived from an EMBL/GenBank/DDBJ whole genome shotgun (WGS) entry which is preliminary data.</text>
</comment>
<dbReference type="InterPro" id="IPR008504">
    <property type="entry name" value="Emc6"/>
</dbReference>
<dbReference type="PANTHER" id="PTHR20994:SF0">
    <property type="entry name" value="ER MEMBRANE PROTEIN COMPLEX SUBUNIT 6"/>
    <property type="match status" value="1"/>
</dbReference>
<keyword evidence="6 8" id="KW-1133">Transmembrane helix</keyword>
<dbReference type="GO" id="GO:0034975">
    <property type="term" value="P:protein folding in endoplasmic reticulum"/>
    <property type="evidence" value="ECO:0007669"/>
    <property type="project" value="TreeGrafter"/>
</dbReference>
<sequence>MSTTTPSAEAAAQLLFPPNVQYNNSRLYTVKFLSSCFAGAVAGVLGLENTLGFALFILSTLFTAACLYLKCRSRPAKYVPGGWWELVNPGQENIFSFVLVWTLFYGIVHEYHPSSPSCRPVTATVTESEGPPSANSQQRTALDLPYLPSPFPLNPLFVPPAVQSCPPSPSPLPYPLSASPIIPPPSMASSTYSLLQFSADPWNARFEDLESRLAFTVTMVDENPNLIMKIAREAPWAQQHPDIMGPSNSYLYFGPNRTPGHLIYGNSTYHTMAQARHKKKESSTSRYFWAQNGKEYKWRVAPQRLECVDSKGNVIALWETSQLADPFAAKLTIKHAALPIITEIVTTLTLNRIAQVSNWQ</sequence>
<evidence type="ECO:0000256" key="2">
    <source>
        <dbReference type="ARBA" id="ARBA00009436"/>
    </source>
</evidence>
<dbReference type="Pfam" id="PF07019">
    <property type="entry name" value="EMC6"/>
    <property type="match status" value="1"/>
</dbReference>
<keyword evidence="5" id="KW-0256">Endoplasmic reticulum</keyword>
<reference evidence="9" key="1">
    <citation type="submission" date="2022-11" db="EMBL/GenBank/DDBJ databases">
        <title>Genome Sequence of Cubamyces cubensis.</title>
        <authorList>
            <person name="Buettner E."/>
        </authorList>
    </citation>
    <scope>NUCLEOTIDE SEQUENCE</scope>
    <source>
        <strain evidence="9">MPL-01</strain>
    </source>
</reference>
<evidence type="ECO:0000256" key="6">
    <source>
        <dbReference type="ARBA" id="ARBA00022989"/>
    </source>
</evidence>
<name>A0AAD7TKE3_9APHY</name>
<dbReference type="InterPro" id="IPR029008">
    <property type="entry name" value="EMC6-like"/>
</dbReference>
<keyword evidence="7 8" id="KW-0472">Membrane</keyword>
<dbReference type="AlphaFoldDB" id="A0AAD7TKE3"/>
<feature type="transmembrane region" description="Helical" evidence="8">
    <location>
        <begin position="51"/>
        <end position="69"/>
    </location>
</feature>
<keyword evidence="10" id="KW-1185">Reference proteome</keyword>
<dbReference type="GO" id="GO:0000045">
    <property type="term" value="P:autophagosome assembly"/>
    <property type="evidence" value="ECO:0007669"/>
    <property type="project" value="TreeGrafter"/>
</dbReference>
<keyword evidence="4 8" id="KW-0812">Transmembrane</keyword>
<gene>
    <name evidence="9" type="ORF">ONZ51_g10262</name>
</gene>
<dbReference type="Proteomes" id="UP001215151">
    <property type="component" value="Unassembled WGS sequence"/>
</dbReference>
<comment type="similarity">
    <text evidence="2">Belongs to the EMC6 family.</text>
</comment>
<evidence type="ECO:0000313" key="10">
    <source>
        <dbReference type="Proteomes" id="UP001215151"/>
    </source>
</evidence>
<evidence type="ECO:0000256" key="8">
    <source>
        <dbReference type="SAM" id="Phobius"/>
    </source>
</evidence>